<dbReference type="PROSITE" id="PS51762">
    <property type="entry name" value="GH16_2"/>
    <property type="match status" value="1"/>
</dbReference>
<name>A0A518DFL9_9BACT</name>
<evidence type="ECO:0000256" key="1">
    <source>
        <dbReference type="ARBA" id="ARBA00006865"/>
    </source>
</evidence>
<dbReference type="AlphaFoldDB" id="A0A518DFL9"/>
<dbReference type="EMBL" id="CP036291">
    <property type="protein sequence ID" value="QDU90277.1"/>
    <property type="molecule type" value="Genomic_DNA"/>
</dbReference>
<dbReference type="EC" id="3.2.1.178" evidence="5"/>
<evidence type="ECO:0000259" key="4">
    <source>
        <dbReference type="PROSITE" id="PS51762"/>
    </source>
</evidence>
<dbReference type="PANTHER" id="PTHR10963:SF55">
    <property type="entry name" value="GLYCOSIDE HYDROLASE FAMILY 16 PROTEIN"/>
    <property type="match status" value="1"/>
</dbReference>
<dbReference type="GO" id="GO:0004553">
    <property type="term" value="F:hydrolase activity, hydrolyzing O-glycosyl compounds"/>
    <property type="evidence" value="ECO:0007669"/>
    <property type="project" value="InterPro"/>
</dbReference>
<gene>
    <name evidence="5" type="primary">porA</name>
    <name evidence="5" type="ORF">Pla175_36800</name>
</gene>
<dbReference type="RefSeq" id="WP_145288441.1">
    <property type="nucleotide sequence ID" value="NZ_CP036291.1"/>
</dbReference>
<feature type="signal peptide" evidence="3">
    <location>
        <begin position="1"/>
        <end position="27"/>
    </location>
</feature>
<sequence length="315" mass="35942" precursor="true">MIRLTNSSCATVARLLCLALLATLAGAIDAAAPDPDARPGARGQEGLQQWTLKGPLGETPTRVNQTAPLSDQANTQRWRRDTGQWDEFDGESLATQRWSSRHRSWRGRPPALFSEKNVDVTDGMLRLWMRKDGASPEAAGDGFHTYTSASVQAKQLSLYGYYEVRAKPMASAGSSSFWFADGNGKWRTEIDVFELGGRALKHESRYNMNLHVFRTPTDRSHRNWGDHWIAPFQFADGFHVFGLDWTPDRITYYVDGVPVRWVENAYWRQPLYLIFDSETMIDWLGEPKEEDLPSVFQIDYVRVWNRPQETVRPTP</sequence>
<feature type="chain" id="PRO_5021923022" evidence="3">
    <location>
        <begin position="28"/>
        <end position="315"/>
    </location>
</feature>
<dbReference type="InterPro" id="IPR013320">
    <property type="entry name" value="ConA-like_dom_sf"/>
</dbReference>
<dbReference type="InterPro" id="IPR000757">
    <property type="entry name" value="Beta-glucanase-like"/>
</dbReference>
<keyword evidence="3" id="KW-0732">Signal</keyword>
<accession>A0A518DFL9</accession>
<proteinExistence type="inferred from homology"/>
<dbReference type="Gene3D" id="2.60.120.200">
    <property type="match status" value="1"/>
</dbReference>
<dbReference type="GO" id="GO:0005975">
    <property type="term" value="P:carbohydrate metabolic process"/>
    <property type="evidence" value="ECO:0007669"/>
    <property type="project" value="InterPro"/>
</dbReference>
<dbReference type="KEGG" id="pnd:Pla175_36800"/>
<keyword evidence="5" id="KW-0378">Hydrolase</keyword>
<dbReference type="Pfam" id="PF00722">
    <property type="entry name" value="Glyco_hydro_16"/>
    <property type="match status" value="1"/>
</dbReference>
<keyword evidence="5" id="KW-0326">Glycosidase</keyword>
<reference evidence="5 6" key="1">
    <citation type="submission" date="2019-02" db="EMBL/GenBank/DDBJ databases">
        <title>Deep-cultivation of Planctomycetes and their phenomic and genomic characterization uncovers novel biology.</title>
        <authorList>
            <person name="Wiegand S."/>
            <person name="Jogler M."/>
            <person name="Boedeker C."/>
            <person name="Pinto D."/>
            <person name="Vollmers J."/>
            <person name="Rivas-Marin E."/>
            <person name="Kohn T."/>
            <person name="Peeters S.H."/>
            <person name="Heuer A."/>
            <person name="Rast P."/>
            <person name="Oberbeckmann S."/>
            <person name="Bunk B."/>
            <person name="Jeske O."/>
            <person name="Meyerdierks A."/>
            <person name="Storesund J.E."/>
            <person name="Kallscheuer N."/>
            <person name="Luecker S."/>
            <person name="Lage O.M."/>
            <person name="Pohl T."/>
            <person name="Merkel B.J."/>
            <person name="Hornburger P."/>
            <person name="Mueller R.-W."/>
            <person name="Bruemmer F."/>
            <person name="Labrenz M."/>
            <person name="Spormann A.M."/>
            <person name="Op den Camp H."/>
            <person name="Overmann J."/>
            <person name="Amann R."/>
            <person name="Jetten M.S.M."/>
            <person name="Mascher T."/>
            <person name="Medema M.H."/>
            <person name="Devos D.P."/>
            <person name="Kaster A.-K."/>
            <person name="Ovreas L."/>
            <person name="Rohde M."/>
            <person name="Galperin M.Y."/>
            <person name="Jogler C."/>
        </authorList>
    </citation>
    <scope>NUCLEOTIDE SEQUENCE [LARGE SCALE GENOMIC DNA]</scope>
    <source>
        <strain evidence="5 6">Pla175</strain>
    </source>
</reference>
<evidence type="ECO:0000313" key="6">
    <source>
        <dbReference type="Proteomes" id="UP000317429"/>
    </source>
</evidence>
<keyword evidence="6" id="KW-1185">Reference proteome</keyword>
<evidence type="ECO:0000313" key="5">
    <source>
        <dbReference type="EMBL" id="QDU90277.1"/>
    </source>
</evidence>
<evidence type="ECO:0000256" key="2">
    <source>
        <dbReference type="SAM" id="MobiDB-lite"/>
    </source>
</evidence>
<dbReference type="PANTHER" id="PTHR10963">
    <property type="entry name" value="GLYCOSYL HYDROLASE-RELATED"/>
    <property type="match status" value="1"/>
</dbReference>
<organism evidence="5 6">
    <name type="scientific">Pirellulimonas nuda</name>
    <dbReference type="NCBI Taxonomy" id="2528009"/>
    <lineage>
        <taxon>Bacteria</taxon>
        <taxon>Pseudomonadati</taxon>
        <taxon>Planctomycetota</taxon>
        <taxon>Planctomycetia</taxon>
        <taxon>Pirellulales</taxon>
        <taxon>Lacipirellulaceae</taxon>
        <taxon>Pirellulimonas</taxon>
    </lineage>
</organism>
<evidence type="ECO:0000256" key="3">
    <source>
        <dbReference type="SAM" id="SignalP"/>
    </source>
</evidence>
<dbReference type="Proteomes" id="UP000317429">
    <property type="component" value="Chromosome"/>
</dbReference>
<protein>
    <submittedName>
        <fullName evidence="5">Beta-porphyranase A</fullName>
        <ecNumber evidence="5">3.2.1.178</ecNumber>
    </submittedName>
</protein>
<feature type="region of interest" description="Disordered" evidence="2">
    <location>
        <begin position="52"/>
        <end position="79"/>
    </location>
</feature>
<comment type="similarity">
    <text evidence="1">Belongs to the glycosyl hydrolase 16 family.</text>
</comment>
<feature type="compositionally biased region" description="Polar residues" evidence="2">
    <location>
        <begin position="61"/>
        <end position="76"/>
    </location>
</feature>
<dbReference type="SUPFAM" id="SSF49899">
    <property type="entry name" value="Concanavalin A-like lectins/glucanases"/>
    <property type="match status" value="1"/>
</dbReference>
<dbReference type="InterPro" id="IPR050546">
    <property type="entry name" value="Glycosyl_Hydrlase_16"/>
</dbReference>
<dbReference type="OrthoDB" id="9809583at2"/>
<feature type="domain" description="GH16" evidence="4">
    <location>
        <begin position="60"/>
        <end position="309"/>
    </location>
</feature>